<comment type="caution">
    <text evidence="3">The sequence shown here is derived from an EMBL/GenBank/DDBJ whole genome shotgun (WGS) entry which is preliminary data.</text>
</comment>
<dbReference type="AlphaFoldDB" id="A0AA36DNM8"/>
<evidence type="ECO:0000313" key="3">
    <source>
        <dbReference type="EMBL" id="CAJ0590913.1"/>
    </source>
</evidence>
<protein>
    <recommendedName>
        <fullName evidence="2">Fibronectin type-III domain-containing protein</fullName>
    </recommendedName>
</protein>
<evidence type="ECO:0000313" key="4">
    <source>
        <dbReference type="Proteomes" id="UP001176961"/>
    </source>
</evidence>
<keyword evidence="4" id="KW-1185">Reference proteome</keyword>
<feature type="region of interest" description="Disordered" evidence="1">
    <location>
        <begin position="406"/>
        <end position="481"/>
    </location>
</feature>
<reference evidence="3" key="1">
    <citation type="submission" date="2023-07" db="EMBL/GenBank/DDBJ databases">
        <authorList>
            <consortium name="CYATHOMIX"/>
        </authorList>
    </citation>
    <scope>NUCLEOTIDE SEQUENCE</scope>
    <source>
        <strain evidence="3">N/A</strain>
    </source>
</reference>
<evidence type="ECO:0000256" key="1">
    <source>
        <dbReference type="SAM" id="MobiDB-lite"/>
    </source>
</evidence>
<feature type="compositionally biased region" description="Low complexity" evidence="1">
    <location>
        <begin position="409"/>
        <end position="473"/>
    </location>
</feature>
<dbReference type="Proteomes" id="UP001176961">
    <property type="component" value="Unassembled WGS sequence"/>
</dbReference>
<evidence type="ECO:0000259" key="2">
    <source>
        <dbReference type="Pfam" id="PF24221"/>
    </source>
</evidence>
<feature type="compositionally biased region" description="Basic and acidic residues" evidence="1">
    <location>
        <begin position="544"/>
        <end position="553"/>
    </location>
</feature>
<dbReference type="EMBL" id="CATQJL010000001">
    <property type="protein sequence ID" value="CAJ0590913.1"/>
    <property type="molecule type" value="Genomic_DNA"/>
</dbReference>
<sequence length="809" mass="89901">MKSPKSITEYPRKKPSGVYCNCPVERTHRSCNSVDAKLARAMTVPIPSSFSSEYLDAHTIRVQIPPYPSAFAYIFEYATVSTQSEEWYFAGASTNPMTTFTILDPCRDYKFRGYSDSDIYGYEAPALYPLQCRTPEDELPQPKIEIVRAGGRLAVSLPSTVLEARCRLWVEVRMLPRCVRLEPFSVQKNIEIDCEKNPELDVCTKEANPVCMEILDVHGKRGHVTITWQPADRSPLYYHVRYGPAQMKGNPPFVTWQLATKRDIKVDGTVTSLTLDVAEDQDFGIQVCAILTTHRKRPKFGLIRVTPFQCTSCKNQPTLAVGRCGECGRIEGTTVSDGSWKDIVRDTGKAARKEKPQIMPQTVFRMETDLLVNGHPRASGANTSIAHISDHAESGPISLERAEQINEDATSTASSSSTTTASTTSYEITITTTETSAPTTTEETTTSTTEPATTTEPMTSTTVEATETTQTTVTHHDTTDATTSATVEIVEVETKLRYRENPRANTAIHPMTVKIDTEPGREPSNPKVNKVKDSDDDQAAARQHLSDDLEESVKHLEKALEEVEHQKEGKHVSDTSEQTIPTFANTTSAERAVKIAANELVTKLESTSAELRHHEKSKKCLLSTGIVCNFGCETNKTCRCPVISHVLSPDGGCLSRELFGHTLCLPKSDVNATWDPISMNVLVRSQEASDHISSVNNADRLFVEFGKVKEEEQPIENAAPMLRFDGQNRSRLVVSIEKLLRSQSFSREPFVFHVNDSVNADTTYGMRFCTFNSTHIKDPYVHNWDLDISANKTGSIVQVRIECAYAEFS</sequence>
<feature type="domain" description="Fibronectin type-III" evidence="2">
    <location>
        <begin position="206"/>
        <end position="330"/>
    </location>
</feature>
<dbReference type="InterPro" id="IPR057131">
    <property type="entry name" value="Fn3_nem"/>
</dbReference>
<organism evidence="3 4">
    <name type="scientific">Cylicocyclus nassatus</name>
    <name type="common">Nematode worm</name>
    <dbReference type="NCBI Taxonomy" id="53992"/>
    <lineage>
        <taxon>Eukaryota</taxon>
        <taxon>Metazoa</taxon>
        <taxon>Ecdysozoa</taxon>
        <taxon>Nematoda</taxon>
        <taxon>Chromadorea</taxon>
        <taxon>Rhabditida</taxon>
        <taxon>Rhabditina</taxon>
        <taxon>Rhabditomorpha</taxon>
        <taxon>Strongyloidea</taxon>
        <taxon>Strongylidae</taxon>
        <taxon>Cylicocyclus</taxon>
    </lineage>
</organism>
<name>A0AA36DNM8_CYLNA</name>
<proteinExistence type="predicted"/>
<gene>
    <name evidence="3" type="ORF">CYNAS_LOCUS2896</name>
</gene>
<accession>A0AA36DNM8</accession>
<feature type="region of interest" description="Disordered" evidence="1">
    <location>
        <begin position="514"/>
        <end position="553"/>
    </location>
</feature>
<dbReference type="Pfam" id="PF24221">
    <property type="entry name" value="Fn3_nematode"/>
    <property type="match status" value="1"/>
</dbReference>